<protein>
    <recommendedName>
        <fullName evidence="3">corrinoid adenosyltransferase</fullName>
        <ecNumber evidence="3">2.5.1.17</ecNumber>
    </recommendedName>
    <alternativeName>
        <fullName evidence="11">Cob(II)alamin adenosyltransferase</fullName>
    </alternativeName>
    <alternativeName>
        <fullName evidence="13">Cob(II)yrinic acid a,c-diamide adenosyltransferase</fullName>
    </alternativeName>
    <alternativeName>
        <fullName evidence="12">Cobinamide/cobalamin adenosyltransferase</fullName>
    </alternativeName>
</protein>
<evidence type="ECO:0000313" key="18">
    <source>
        <dbReference type="EMBL" id="MDR7305345.1"/>
    </source>
</evidence>
<accession>A0ABU1ZIH7</accession>
<dbReference type="InterPro" id="IPR003593">
    <property type="entry name" value="AAA+_ATPase"/>
</dbReference>
<name>A0ABU1ZIH7_9BURK</name>
<evidence type="ECO:0000256" key="8">
    <source>
        <dbReference type="ARBA" id="ARBA00022967"/>
    </source>
</evidence>
<gene>
    <name evidence="18" type="ORF">J2X15_000611</name>
</gene>
<evidence type="ECO:0000256" key="3">
    <source>
        <dbReference type="ARBA" id="ARBA00012454"/>
    </source>
</evidence>
<dbReference type="Pfam" id="PF00005">
    <property type="entry name" value="ABC_tran"/>
    <property type="match status" value="1"/>
</dbReference>
<dbReference type="InterPro" id="IPR017871">
    <property type="entry name" value="ABC_transporter-like_CS"/>
</dbReference>
<dbReference type="Pfam" id="PF02572">
    <property type="entry name" value="CobA_CobO_BtuR"/>
    <property type="match status" value="1"/>
</dbReference>
<comment type="pathway">
    <text evidence="1">Cofactor biosynthesis; adenosylcobalamin biosynthesis; adenosylcobalamin from cob(II)yrinate a,c-diamide: step 2/7.</text>
</comment>
<evidence type="ECO:0000256" key="12">
    <source>
        <dbReference type="ARBA" id="ARBA00033334"/>
    </source>
</evidence>
<evidence type="ECO:0000256" key="6">
    <source>
        <dbReference type="ARBA" id="ARBA00022741"/>
    </source>
</evidence>
<dbReference type="SMART" id="SM00382">
    <property type="entry name" value="AAA"/>
    <property type="match status" value="1"/>
</dbReference>
<evidence type="ECO:0000256" key="2">
    <source>
        <dbReference type="ARBA" id="ARBA00007487"/>
    </source>
</evidence>
<dbReference type="NCBIfam" id="TIGR00708">
    <property type="entry name" value="cobA"/>
    <property type="match status" value="1"/>
</dbReference>
<evidence type="ECO:0000256" key="11">
    <source>
        <dbReference type="ARBA" id="ARBA00031529"/>
    </source>
</evidence>
<dbReference type="PANTHER" id="PTHR42794:SF1">
    <property type="entry name" value="HEMIN IMPORT ATP-BINDING PROTEIN HMUV"/>
    <property type="match status" value="1"/>
</dbReference>
<keyword evidence="4" id="KW-0813">Transport</keyword>
<evidence type="ECO:0000313" key="19">
    <source>
        <dbReference type="Proteomes" id="UP001268089"/>
    </source>
</evidence>
<keyword evidence="6" id="KW-0547">Nucleotide-binding</keyword>
<evidence type="ECO:0000256" key="9">
    <source>
        <dbReference type="ARBA" id="ARBA00023244"/>
    </source>
</evidence>
<dbReference type="Gene3D" id="3.40.50.300">
    <property type="entry name" value="P-loop containing nucleotide triphosphate hydrolases"/>
    <property type="match status" value="2"/>
</dbReference>
<evidence type="ECO:0000256" key="15">
    <source>
        <dbReference type="ARBA" id="ARBA00048555"/>
    </source>
</evidence>
<evidence type="ECO:0000256" key="1">
    <source>
        <dbReference type="ARBA" id="ARBA00005121"/>
    </source>
</evidence>
<organism evidence="18 19">
    <name type="scientific">Rhodoferax saidenbachensis</name>
    <dbReference type="NCBI Taxonomy" id="1484693"/>
    <lineage>
        <taxon>Bacteria</taxon>
        <taxon>Pseudomonadati</taxon>
        <taxon>Pseudomonadota</taxon>
        <taxon>Betaproteobacteria</taxon>
        <taxon>Burkholderiales</taxon>
        <taxon>Comamonadaceae</taxon>
        <taxon>Rhodoferax</taxon>
    </lineage>
</organism>
<dbReference type="InterPro" id="IPR003439">
    <property type="entry name" value="ABC_transporter-like_ATP-bd"/>
</dbReference>
<comment type="function">
    <text evidence="14">Part of the ABC transporter complex HmuTUV involved in hemin import. Responsible for energy coupling to the transport system.</text>
</comment>
<dbReference type="PROSITE" id="PS50893">
    <property type="entry name" value="ABC_TRANSPORTER_2"/>
    <property type="match status" value="1"/>
</dbReference>
<keyword evidence="5" id="KW-1003">Cell membrane</keyword>
<keyword evidence="9" id="KW-0627">Porphyrin biosynthesis</keyword>
<keyword evidence="7" id="KW-0067">ATP-binding</keyword>
<evidence type="ECO:0000256" key="4">
    <source>
        <dbReference type="ARBA" id="ARBA00022448"/>
    </source>
</evidence>
<dbReference type="EC" id="2.5.1.17" evidence="3"/>
<evidence type="ECO:0000256" key="10">
    <source>
        <dbReference type="ARBA" id="ARBA00024929"/>
    </source>
</evidence>
<evidence type="ECO:0000256" key="13">
    <source>
        <dbReference type="ARBA" id="ARBA00033354"/>
    </source>
</evidence>
<dbReference type="InterPro" id="IPR003724">
    <property type="entry name" value="CblAdoTrfase_CobA"/>
</dbReference>
<comment type="catalytic activity">
    <reaction evidence="16">
        <text>2 cob(II)alamin + reduced [electron-transfer flavoprotein] + 2 ATP = 2 adenosylcob(III)alamin + 2 triphosphate + oxidized [electron-transfer flavoprotein] + 3 H(+)</text>
        <dbReference type="Rhea" id="RHEA:28671"/>
        <dbReference type="Rhea" id="RHEA-COMP:10685"/>
        <dbReference type="Rhea" id="RHEA-COMP:10686"/>
        <dbReference type="ChEBI" id="CHEBI:15378"/>
        <dbReference type="ChEBI" id="CHEBI:16304"/>
        <dbReference type="ChEBI" id="CHEBI:18036"/>
        <dbReference type="ChEBI" id="CHEBI:18408"/>
        <dbReference type="ChEBI" id="CHEBI:30616"/>
        <dbReference type="ChEBI" id="CHEBI:57692"/>
        <dbReference type="ChEBI" id="CHEBI:58307"/>
        <dbReference type="EC" id="2.5.1.17"/>
    </reaction>
</comment>
<keyword evidence="8" id="KW-1278">Translocase</keyword>
<comment type="catalytic activity">
    <reaction evidence="15">
        <text>2 cob(II)yrinate a,c diamide + reduced [electron-transfer flavoprotein] + 2 ATP = 2 adenosylcob(III)yrinate a,c-diamide + 2 triphosphate + oxidized [electron-transfer flavoprotein] + 3 H(+)</text>
        <dbReference type="Rhea" id="RHEA:11528"/>
        <dbReference type="Rhea" id="RHEA-COMP:10685"/>
        <dbReference type="Rhea" id="RHEA-COMP:10686"/>
        <dbReference type="ChEBI" id="CHEBI:15378"/>
        <dbReference type="ChEBI" id="CHEBI:18036"/>
        <dbReference type="ChEBI" id="CHEBI:30616"/>
        <dbReference type="ChEBI" id="CHEBI:57692"/>
        <dbReference type="ChEBI" id="CHEBI:58307"/>
        <dbReference type="ChEBI" id="CHEBI:58503"/>
        <dbReference type="ChEBI" id="CHEBI:58537"/>
        <dbReference type="EC" id="2.5.1.17"/>
    </reaction>
</comment>
<dbReference type="InterPro" id="IPR027417">
    <property type="entry name" value="P-loop_NTPase"/>
</dbReference>
<comment type="function">
    <text evidence="10">Required for both de novo synthesis of the corrin ring for the assimilation of exogenous corrinoids. Participates in the adenosylation of a variety of incomplete and complete corrinoids.</text>
</comment>
<dbReference type="SUPFAM" id="SSF52540">
    <property type="entry name" value="P-loop containing nucleoside triphosphate hydrolases"/>
    <property type="match status" value="2"/>
</dbReference>
<evidence type="ECO:0000256" key="16">
    <source>
        <dbReference type="ARBA" id="ARBA00048692"/>
    </source>
</evidence>
<evidence type="ECO:0000259" key="17">
    <source>
        <dbReference type="PROSITE" id="PS50893"/>
    </source>
</evidence>
<reference evidence="18 19" key="1">
    <citation type="submission" date="2023-07" db="EMBL/GenBank/DDBJ databases">
        <title>Sorghum-associated microbial communities from plants grown in Nebraska, USA.</title>
        <authorList>
            <person name="Schachtman D."/>
        </authorList>
    </citation>
    <scope>NUCLEOTIDE SEQUENCE [LARGE SCALE GENOMIC DNA]</scope>
    <source>
        <strain evidence="18 19">BE308</strain>
    </source>
</reference>
<dbReference type="NCBIfam" id="NF004637">
    <property type="entry name" value="PRK05986.1"/>
    <property type="match status" value="1"/>
</dbReference>
<evidence type="ECO:0000256" key="5">
    <source>
        <dbReference type="ARBA" id="ARBA00022475"/>
    </source>
</evidence>
<sequence length="438" mass="47796">MQKQAILHGISLDITAGKWTSIVGPNGAGKSTLLKCLAGVLPHSGSVSLLGQPLHSLPHRERARQLAWLGQNETSADDLTVWDVAMLGRLPHQAWLAPPNVADHAAVESALRATRAWDWRQRALGQLSGGERQRVLLARALAVQAQVLLMDEPLANLDPPHQADWLDVVRALVAEGKTVVSVLHEITMALQADTMVVMAAGRVTHQGACSDLATHRAMEDVFDGRIAVHPVQGQWIALPKVTQPPKRAPMQIETPPVDYERVVPTAERRGLILVNTGHGKGKSTAAFGLALRAHGRGKAVKVYQFMKVPTARFGEHRLFEQLGIPIEGLGDGFSWKSKDLDHSAQLALDGWAKAEATIRAGEHFMVVLDEIMYPLRYGWIPLETILTCLRERPAHVHVVLTGRNAPGELVDLADTVTEMTLVKHHFKAGVPAQRGIED</sequence>
<comment type="similarity">
    <text evidence="2">Belongs to the Cob(I)alamin adenosyltransferase family.</text>
</comment>
<evidence type="ECO:0000256" key="14">
    <source>
        <dbReference type="ARBA" id="ARBA00037066"/>
    </source>
</evidence>
<keyword evidence="19" id="KW-1185">Reference proteome</keyword>
<dbReference type="PANTHER" id="PTHR42794">
    <property type="entry name" value="HEMIN IMPORT ATP-BINDING PROTEIN HMUV"/>
    <property type="match status" value="1"/>
</dbReference>
<feature type="domain" description="ABC transporter" evidence="17">
    <location>
        <begin position="1"/>
        <end position="225"/>
    </location>
</feature>
<proteinExistence type="inferred from homology"/>
<dbReference type="CDD" id="cd00561">
    <property type="entry name" value="CobA_ACA"/>
    <property type="match status" value="1"/>
</dbReference>
<dbReference type="PROSITE" id="PS00211">
    <property type="entry name" value="ABC_TRANSPORTER_1"/>
    <property type="match status" value="1"/>
</dbReference>
<evidence type="ECO:0000256" key="7">
    <source>
        <dbReference type="ARBA" id="ARBA00022840"/>
    </source>
</evidence>
<comment type="caution">
    <text evidence="18">The sequence shown here is derived from an EMBL/GenBank/DDBJ whole genome shotgun (WGS) entry which is preliminary data.</text>
</comment>
<dbReference type="Proteomes" id="UP001268089">
    <property type="component" value="Unassembled WGS sequence"/>
</dbReference>
<dbReference type="CDD" id="cd03214">
    <property type="entry name" value="ABC_Iron-Siderophores_B12_Hemin"/>
    <property type="match status" value="1"/>
</dbReference>
<dbReference type="EMBL" id="JAVDXO010000001">
    <property type="protein sequence ID" value="MDR7305345.1"/>
    <property type="molecule type" value="Genomic_DNA"/>
</dbReference>
<keyword evidence="5" id="KW-0472">Membrane</keyword>